<proteinExistence type="predicted"/>
<dbReference type="InterPro" id="IPR020076">
    <property type="entry name" value="DUF2768"/>
</dbReference>
<dbReference type="Pfam" id="PF10966">
    <property type="entry name" value="DUF2768"/>
    <property type="match status" value="1"/>
</dbReference>
<dbReference type="RefSeq" id="WP_066465155.1">
    <property type="nucleotide sequence ID" value="NZ_MATO01000043.1"/>
</dbReference>
<dbReference type="AlphaFoldDB" id="A0A1C0YQL3"/>
<feature type="transmembrane region" description="Helical" evidence="1">
    <location>
        <begin position="45"/>
        <end position="68"/>
    </location>
</feature>
<keyword evidence="1" id="KW-0812">Transmembrane</keyword>
<sequence>MGPLSHLPALDVMWVSFYCIFFLLTSIGLIYLVRHKIQNRLMQGVTKFVAYSLFFIGSFLMVLVVATWPA</sequence>
<feature type="transmembrane region" description="Helical" evidence="1">
    <location>
        <begin position="12"/>
        <end position="33"/>
    </location>
</feature>
<evidence type="ECO:0000256" key="1">
    <source>
        <dbReference type="SAM" id="Phobius"/>
    </source>
</evidence>
<name>A0A1C0YQL3_9BACL</name>
<dbReference type="EMBL" id="MATO01000043">
    <property type="protein sequence ID" value="OCS89474.1"/>
    <property type="molecule type" value="Genomic_DNA"/>
</dbReference>
<keyword evidence="1" id="KW-1133">Transmembrane helix</keyword>
<gene>
    <name evidence="2" type="ORF">A6K76_12535</name>
</gene>
<evidence type="ECO:0000313" key="3">
    <source>
        <dbReference type="Proteomes" id="UP000093482"/>
    </source>
</evidence>
<accession>A0A1C0YQL3</accession>
<comment type="caution">
    <text evidence="2">The sequence shown here is derived from an EMBL/GenBank/DDBJ whole genome shotgun (WGS) entry which is preliminary data.</text>
</comment>
<dbReference type="Proteomes" id="UP000093482">
    <property type="component" value="Unassembled WGS sequence"/>
</dbReference>
<organism evidence="2 3">
    <name type="scientific">Caryophanon latum</name>
    <dbReference type="NCBI Taxonomy" id="33977"/>
    <lineage>
        <taxon>Bacteria</taxon>
        <taxon>Bacillati</taxon>
        <taxon>Bacillota</taxon>
        <taxon>Bacilli</taxon>
        <taxon>Bacillales</taxon>
        <taxon>Caryophanaceae</taxon>
        <taxon>Caryophanon</taxon>
    </lineage>
</organism>
<protein>
    <submittedName>
        <fullName evidence="2">NAD(FAD)-dependent dehydrogenase</fullName>
    </submittedName>
</protein>
<evidence type="ECO:0000313" key="2">
    <source>
        <dbReference type="EMBL" id="OCS89474.1"/>
    </source>
</evidence>
<reference evidence="2 3" key="1">
    <citation type="submission" date="2016-07" db="EMBL/GenBank/DDBJ databases">
        <title>Caryophanon latum genome sequencing.</title>
        <authorList>
            <person name="Verma A."/>
            <person name="Pal Y."/>
            <person name="Krishnamurthi S."/>
        </authorList>
    </citation>
    <scope>NUCLEOTIDE SEQUENCE [LARGE SCALE GENOMIC DNA]</scope>
    <source>
        <strain evidence="2 3">DSM 14151</strain>
    </source>
</reference>
<keyword evidence="3" id="KW-1185">Reference proteome</keyword>
<dbReference type="OrthoDB" id="2476435at2"/>
<keyword evidence="1" id="KW-0472">Membrane</keyword>